<proteinExistence type="predicted"/>
<reference evidence="1 2" key="1">
    <citation type="submission" date="2015-01" db="EMBL/GenBank/DDBJ databases">
        <title>Evolution of Trichinella species and genotypes.</title>
        <authorList>
            <person name="Korhonen P.K."/>
            <person name="Edoardo P."/>
            <person name="Giuseppe L.R."/>
            <person name="Gasser R.B."/>
        </authorList>
    </citation>
    <scope>NUCLEOTIDE SEQUENCE [LARGE SCALE GENOMIC DNA]</scope>
    <source>
        <strain evidence="1">ISS2496</strain>
    </source>
</reference>
<protein>
    <submittedName>
        <fullName evidence="1">Uncharacterized protein</fullName>
    </submittedName>
</protein>
<dbReference type="Proteomes" id="UP000054783">
    <property type="component" value="Unassembled WGS sequence"/>
</dbReference>
<sequence length="160" mass="18590">MTVRKDLPMYSRIFEVLLSKAEELGAQLQSGKICLRFRNRLYPCHSRQLPQHPIGKKKVKMLMALAFLPVNLVPAGFEILNVGASGKVEALFQYFQRDVHGVPVRSNNHLEGWHNRMTKRARKHHLGFHQILQLIINVQGKTEMAVRQMDDDYTRKMSLW</sequence>
<organism evidence="1 2">
    <name type="scientific">Trichinella patagoniensis</name>
    <dbReference type="NCBI Taxonomy" id="990121"/>
    <lineage>
        <taxon>Eukaryota</taxon>
        <taxon>Metazoa</taxon>
        <taxon>Ecdysozoa</taxon>
        <taxon>Nematoda</taxon>
        <taxon>Enoplea</taxon>
        <taxon>Dorylaimia</taxon>
        <taxon>Trichinellida</taxon>
        <taxon>Trichinellidae</taxon>
        <taxon>Trichinella</taxon>
    </lineage>
</organism>
<dbReference type="AlphaFoldDB" id="A0A0V0ZQ67"/>
<accession>A0A0V0ZQ67</accession>
<comment type="caution">
    <text evidence="1">The sequence shown here is derived from an EMBL/GenBank/DDBJ whole genome shotgun (WGS) entry which is preliminary data.</text>
</comment>
<evidence type="ECO:0000313" key="2">
    <source>
        <dbReference type="Proteomes" id="UP000054783"/>
    </source>
</evidence>
<name>A0A0V0ZQ67_9BILA</name>
<dbReference type="EMBL" id="JYDQ01000119">
    <property type="protein sequence ID" value="KRY14323.1"/>
    <property type="molecule type" value="Genomic_DNA"/>
</dbReference>
<evidence type="ECO:0000313" key="1">
    <source>
        <dbReference type="EMBL" id="KRY14323.1"/>
    </source>
</evidence>
<keyword evidence="2" id="KW-1185">Reference proteome</keyword>
<dbReference type="OrthoDB" id="5915696at2759"/>
<gene>
    <name evidence="1" type="ORF">T12_14310</name>
</gene>